<feature type="transmembrane region" description="Helical" evidence="2">
    <location>
        <begin position="145"/>
        <end position="167"/>
    </location>
</feature>
<dbReference type="OrthoDB" id="9965895at2"/>
<reference evidence="3 4" key="1">
    <citation type="submission" date="2018-11" db="EMBL/GenBank/DDBJ databases">
        <title>The genome draft of YIM 96095.</title>
        <authorList>
            <person name="Tang S.-K."/>
            <person name="Chunyu W.-X."/>
            <person name="Feng Y.-Z."/>
        </authorList>
    </citation>
    <scope>NUCLEOTIDE SEQUENCE [LARGE SCALE GENOMIC DNA]</scope>
    <source>
        <strain evidence="3 4">YIM 96095</strain>
    </source>
</reference>
<gene>
    <name evidence="3" type="ORF">EFW17_23130</name>
</gene>
<protein>
    <submittedName>
        <fullName evidence="3">Uncharacterized protein</fullName>
    </submittedName>
</protein>
<comment type="caution">
    <text evidence="3">The sequence shown here is derived from an EMBL/GenBank/DDBJ whole genome shotgun (WGS) entry which is preliminary data.</text>
</comment>
<sequence>MNTSPKSNDNQTASDRDNARVLEEPTPSDTSAPQDEPEDSAREDDHASDQGGPEWESEVVPTGTSRTAGILTAETFAITSLLALSAVLVGTRITQNLPSVLGQSQEGIFSGMLAGEGALSLLAVILAVVSLLLANHSTQPWSRWVATAVIIIGVIVVAVSVATYMLVPEPQPQPMMPTG</sequence>
<keyword evidence="4" id="KW-1185">Reference proteome</keyword>
<evidence type="ECO:0000313" key="4">
    <source>
        <dbReference type="Proteomes" id="UP000269198"/>
    </source>
</evidence>
<name>A0A3N0DYH1_9ACTN</name>
<accession>A0A3N0DYH1</accession>
<dbReference type="EMBL" id="RJMB01000039">
    <property type="protein sequence ID" value="RNL80523.1"/>
    <property type="molecule type" value="Genomic_DNA"/>
</dbReference>
<feature type="transmembrane region" description="Helical" evidence="2">
    <location>
        <begin position="75"/>
        <end position="93"/>
    </location>
</feature>
<keyword evidence="2" id="KW-0472">Membrane</keyword>
<evidence type="ECO:0000313" key="3">
    <source>
        <dbReference type="EMBL" id="RNL80523.1"/>
    </source>
</evidence>
<dbReference type="AlphaFoldDB" id="A0A3N0DYH1"/>
<dbReference type="RefSeq" id="WP_123203560.1">
    <property type="nucleotide sequence ID" value="NZ_RJMB01000039.1"/>
</dbReference>
<organism evidence="3 4">
    <name type="scientific">Halostreptopolyspora alba</name>
    <dbReference type="NCBI Taxonomy" id="2487137"/>
    <lineage>
        <taxon>Bacteria</taxon>
        <taxon>Bacillati</taxon>
        <taxon>Actinomycetota</taxon>
        <taxon>Actinomycetes</taxon>
        <taxon>Streptosporangiales</taxon>
        <taxon>Nocardiopsidaceae</taxon>
        <taxon>Halostreptopolyspora</taxon>
    </lineage>
</organism>
<dbReference type="Proteomes" id="UP000269198">
    <property type="component" value="Unassembled WGS sequence"/>
</dbReference>
<keyword evidence="2" id="KW-0812">Transmembrane</keyword>
<feature type="region of interest" description="Disordered" evidence="1">
    <location>
        <begin position="1"/>
        <end position="63"/>
    </location>
</feature>
<evidence type="ECO:0000256" key="2">
    <source>
        <dbReference type="SAM" id="Phobius"/>
    </source>
</evidence>
<keyword evidence="2" id="KW-1133">Transmembrane helix</keyword>
<feature type="compositionally biased region" description="Basic and acidic residues" evidence="1">
    <location>
        <begin position="39"/>
        <end position="48"/>
    </location>
</feature>
<feature type="transmembrane region" description="Helical" evidence="2">
    <location>
        <begin position="113"/>
        <end position="133"/>
    </location>
</feature>
<feature type="compositionally biased region" description="Basic and acidic residues" evidence="1">
    <location>
        <begin position="14"/>
        <end position="23"/>
    </location>
</feature>
<feature type="compositionally biased region" description="Polar residues" evidence="1">
    <location>
        <begin position="1"/>
        <end position="13"/>
    </location>
</feature>
<evidence type="ECO:0000256" key="1">
    <source>
        <dbReference type="SAM" id="MobiDB-lite"/>
    </source>
</evidence>
<proteinExistence type="predicted"/>